<sequence length="645" mass="73513">MQMIDSFKQAIKQVGKVEKVWLTSFTIDIEFIETYLLPIIVDDANNKPRTHMDYERLQQLYVESTVDVRVFCDKRFLEGEAGSRLKRTSIPVHGVLPSLGEPKNKQFTEDSLFHPKVIYIQGKDGAVLGAGSANLTISGWGRNREVFKFIAVNSKKLSTSISKFFEGTFESANVKDFDWKLLPNLGNSETEEVEFHHSFSDTNFINRMITADSHELTVWSPYFSKSISSFIEKIENATNNRQITYRIVPDLVNGKTIRSVSDEALNQHLQSQKLAFHKRPEAIEADEFAMVHAKIWATEKDIAIGSWNFTQPGSNLLSGNSSHSSNDGGNSINIEAGLIFSAAEAPCLYGEAIDEPQFSDHSELEREKLEVPALPPFNVQVTLDWRQLTYQLNVSSLLCVKQYTLTLPGVKSPVAIEPAESGQTLKVNDEQALINNRRFYIKKGDEIESSGFIIETNKDYRRNQKFEDLTSLIDAAALSMDHENSQRLVYRFSASPDDNSESWEDKQIGVNRESPTASYFKLFLACQNFSKRLEEVAQTPKSARKKERQLKKFDQILLSMPGCLLEWVEKANEQQDDSVYSWFIAEEVKQLVQLAQQYRAQLANDNFDWSRFNINQQKPSQLSPELISWIRTEGNYARAIEKETR</sequence>
<dbReference type="Gene3D" id="3.30.870.10">
    <property type="entry name" value="Endonuclease Chain A"/>
    <property type="match status" value="2"/>
</dbReference>
<evidence type="ECO:0008006" key="3">
    <source>
        <dbReference type="Google" id="ProtNLM"/>
    </source>
</evidence>
<dbReference type="Proteomes" id="UP000286976">
    <property type="component" value="Unassembled WGS sequence"/>
</dbReference>
<dbReference type="EMBL" id="PIPQ01000001">
    <property type="protein sequence ID" value="RUO43696.1"/>
    <property type="molecule type" value="Genomic_DNA"/>
</dbReference>
<reference evidence="1 2" key="1">
    <citation type="journal article" date="2011" name="Front. Microbiol.">
        <title>Genomic signatures of strain selection and enhancement in Bacillus atrophaeus var. globigii, a historical biowarfare simulant.</title>
        <authorList>
            <person name="Gibbons H.S."/>
            <person name="Broomall S.M."/>
            <person name="McNew L.A."/>
            <person name="Daligault H."/>
            <person name="Chapman C."/>
            <person name="Bruce D."/>
            <person name="Karavis M."/>
            <person name="Krepps M."/>
            <person name="McGregor P.A."/>
            <person name="Hong C."/>
            <person name="Park K.H."/>
            <person name="Akmal A."/>
            <person name="Feldman A."/>
            <person name="Lin J.S."/>
            <person name="Chang W.E."/>
            <person name="Higgs B.W."/>
            <person name="Demirev P."/>
            <person name="Lindquist J."/>
            <person name="Liem A."/>
            <person name="Fochler E."/>
            <person name="Read T.D."/>
            <person name="Tapia R."/>
            <person name="Johnson S."/>
            <person name="Bishop-Lilly K.A."/>
            <person name="Detter C."/>
            <person name="Han C."/>
            <person name="Sozhamannan S."/>
            <person name="Rosenzweig C.N."/>
            <person name="Skowronski E.W."/>
        </authorList>
    </citation>
    <scope>NUCLEOTIDE SEQUENCE [LARGE SCALE GENOMIC DNA]</scope>
    <source>
        <strain evidence="1 2">AIT1</strain>
    </source>
</reference>
<evidence type="ECO:0000313" key="2">
    <source>
        <dbReference type="Proteomes" id="UP000286976"/>
    </source>
</evidence>
<dbReference type="CDD" id="cd00138">
    <property type="entry name" value="PLDc_SF"/>
    <property type="match status" value="1"/>
</dbReference>
<dbReference type="SUPFAM" id="SSF56024">
    <property type="entry name" value="Phospholipase D/nuclease"/>
    <property type="match status" value="1"/>
</dbReference>
<organism evidence="1 2">
    <name type="scientific">Aliidiomarina taiwanensis</name>
    <dbReference type="NCBI Taxonomy" id="946228"/>
    <lineage>
        <taxon>Bacteria</taxon>
        <taxon>Pseudomonadati</taxon>
        <taxon>Pseudomonadota</taxon>
        <taxon>Gammaproteobacteria</taxon>
        <taxon>Alteromonadales</taxon>
        <taxon>Idiomarinaceae</taxon>
        <taxon>Aliidiomarina</taxon>
    </lineage>
</organism>
<dbReference type="AlphaFoldDB" id="A0A432X8P7"/>
<dbReference type="OrthoDB" id="8769320at2"/>
<dbReference type="RefSeq" id="WP_126756090.1">
    <property type="nucleotide sequence ID" value="NZ_PIPQ01000001.1"/>
</dbReference>
<protein>
    <recommendedName>
        <fullName evidence="3">PLD phosphodiesterase domain-containing protein</fullName>
    </recommendedName>
</protein>
<evidence type="ECO:0000313" key="1">
    <source>
        <dbReference type="EMBL" id="RUO43696.1"/>
    </source>
</evidence>
<keyword evidence="2" id="KW-1185">Reference proteome</keyword>
<comment type="caution">
    <text evidence="1">The sequence shown here is derived from an EMBL/GenBank/DDBJ whole genome shotgun (WGS) entry which is preliminary data.</text>
</comment>
<name>A0A432X8P7_9GAMM</name>
<accession>A0A432X8P7</accession>
<proteinExistence type="predicted"/>
<gene>
    <name evidence="1" type="ORF">CWE15_00395</name>
</gene>